<dbReference type="PANTHER" id="PTHR31353:SF5">
    <property type="entry name" value="IM:7138535"/>
    <property type="match status" value="1"/>
</dbReference>
<dbReference type="PANTHER" id="PTHR31353">
    <property type="entry name" value="FAM98"/>
    <property type="match status" value="1"/>
</dbReference>
<dbReference type="AlphaFoldDB" id="A0A8D3B224"/>
<dbReference type="InterPro" id="IPR018797">
    <property type="entry name" value="FAM98"/>
</dbReference>
<reference evidence="3" key="2">
    <citation type="submission" date="2025-08" db="UniProtKB">
        <authorList>
            <consortium name="Ensembl"/>
        </authorList>
    </citation>
    <scope>IDENTIFICATION</scope>
</reference>
<feature type="region of interest" description="Disordered" evidence="2">
    <location>
        <begin position="107"/>
        <end position="131"/>
    </location>
</feature>
<reference evidence="3" key="1">
    <citation type="submission" date="2023-05" db="EMBL/GenBank/DDBJ databases">
        <title>High-quality long-read genome of Scophthalmus maximus.</title>
        <authorList>
            <person name="Lien S."/>
            <person name="Martinez P."/>
        </authorList>
    </citation>
    <scope>NUCLEOTIDE SEQUENCE [LARGE SCALE GENOMIC DNA]</scope>
</reference>
<evidence type="ECO:0008006" key="5">
    <source>
        <dbReference type="Google" id="ProtNLM"/>
    </source>
</evidence>
<evidence type="ECO:0000256" key="1">
    <source>
        <dbReference type="ARBA" id="ARBA00007218"/>
    </source>
</evidence>
<feature type="compositionally biased region" description="Basic and acidic residues" evidence="2">
    <location>
        <begin position="110"/>
        <end position="131"/>
    </location>
</feature>
<protein>
    <recommendedName>
        <fullName evidence="5">Protein FAM98B</fullName>
    </recommendedName>
</protein>
<gene>
    <name evidence="3" type="primary">im:7138535</name>
</gene>
<feature type="region of interest" description="Disordered" evidence="2">
    <location>
        <begin position="372"/>
        <end position="395"/>
    </location>
</feature>
<feature type="compositionally biased region" description="Basic and acidic residues" evidence="2">
    <location>
        <begin position="373"/>
        <end position="382"/>
    </location>
</feature>
<proteinExistence type="inferred from homology"/>
<dbReference type="GO" id="GO:0072669">
    <property type="term" value="C:tRNA-splicing ligase complex"/>
    <property type="evidence" value="ECO:0007669"/>
    <property type="project" value="TreeGrafter"/>
</dbReference>
<feature type="region of interest" description="Disordered" evidence="2">
    <location>
        <begin position="298"/>
        <end position="352"/>
    </location>
</feature>
<sequence>MERSIATASAIKALGYPGGRCLAECRCDELPCPLLTWLSAELRTTGPPLRESVGTGNVLLVGELRDLLSDMCSPLTELTSEVLEPSVLNKVTEFLVSELQAARVIKHKELHPEENTTGGESEKDQRVEDASRELTEFCEEHEDDDASDKDRRNAEMQAEWILVLRCLDMDASSQFADVLSEVESRLARLPCGGMMDPLLNTSLSSEQWMQVKEINQLLSKDYRCRCQMMIKRFQVTLESFAWGEKQKERSEALASVPPLASLAVSSRVSLSLLLAARQDQSIIEPIKAGTSTAVYKTRMGGVPDRGGRPGEIEPPMPTWGERSTKGNRWGRGSGHKHQKHKSSDKRGKKENAAHEICVEKVWRKCTRWLPSSTKREKEEEHAPATTPTKPASTAKQPALWVTLATPHTASSASCHLGEGTEACEPVPPDWQTVSFIRLSRS</sequence>
<name>A0A8D3B224_SCOMX</name>
<evidence type="ECO:0000256" key="2">
    <source>
        <dbReference type="SAM" id="MobiDB-lite"/>
    </source>
</evidence>
<feature type="compositionally biased region" description="Low complexity" evidence="2">
    <location>
        <begin position="383"/>
        <end position="395"/>
    </location>
</feature>
<dbReference type="Ensembl" id="ENSSMAT00000027549.2">
    <property type="protein sequence ID" value="ENSSMAP00000027217.2"/>
    <property type="gene ID" value="ENSSMAG00000016618.2"/>
</dbReference>
<dbReference type="GeneTree" id="ENSGT00440000037341"/>
<dbReference type="Proteomes" id="UP000694558">
    <property type="component" value="Chromosome 3"/>
</dbReference>
<comment type="similarity">
    <text evidence="1">Belongs to the FAM98 family.</text>
</comment>
<accession>A0A8D3B224</accession>
<dbReference type="Pfam" id="PF10239">
    <property type="entry name" value="DUF2465"/>
    <property type="match status" value="1"/>
</dbReference>
<feature type="compositionally biased region" description="Basic residues" evidence="2">
    <location>
        <begin position="333"/>
        <end position="343"/>
    </location>
</feature>
<organism evidence="3 4">
    <name type="scientific">Scophthalmus maximus</name>
    <name type="common">Turbot</name>
    <name type="synonym">Psetta maxima</name>
    <dbReference type="NCBI Taxonomy" id="52904"/>
    <lineage>
        <taxon>Eukaryota</taxon>
        <taxon>Metazoa</taxon>
        <taxon>Chordata</taxon>
        <taxon>Craniata</taxon>
        <taxon>Vertebrata</taxon>
        <taxon>Euteleostomi</taxon>
        <taxon>Actinopterygii</taxon>
        <taxon>Neopterygii</taxon>
        <taxon>Teleostei</taxon>
        <taxon>Neoteleostei</taxon>
        <taxon>Acanthomorphata</taxon>
        <taxon>Carangaria</taxon>
        <taxon>Pleuronectiformes</taxon>
        <taxon>Pleuronectoidei</taxon>
        <taxon>Scophthalmidae</taxon>
        <taxon>Scophthalmus</taxon>
    </lineage>
</organism>
<evidence type="ECO:0000313" key="4">
    <source>
        <dbReference type="Proteomes" id="UP000694558"/>
    </source>
</evidence>
<evidence type="ECO:0000313" key="3">
    <source>
        <dbReference type="Ensembl" id="ENSSMAP00000027217.2"/>
    </source>
</evidence>